<organism evidence="1 2">
    <name type="scientific">Candidatus Saccharicenans subterraneus</name>
    <dbReference type="NCBI Taxonomy" id="2508984"/>
    <lineage>
        <taxon>Bacteria</taxon>
        <taxon>Candidatus Aminicenantota</taxon>
        <taxon>Candidatus Aminicenantia</taxon>
        <taxon>Candidatus Aminicenantales</taxon>
        <taxon>Candidatus Saccharicenantaceae</taxon>
        <taxon>Candidatus Saccharicenans</taxon>
    </lineage>
</organism>
<comment type="caution">
    <text evidence="1">The sequence shown here is derived from an EMBL/GenBank/DDBJ whole genome shotgun (WGS) entry which is preliminary data.</text>
</comment>
<sequence>MGLITQVFTTARSQAGYSSLAALTTSGNRLPGRDGLFRR</sequence>
<proteinExistence type="predicted"/>
<dbReference type="Proteomes" id="UP000257323">
    <property type="component" value="Unassembled WGS sequence"/>
</dbReference>
<dbReference type="EMBL" id="QUAH01000007">
    <property type="protein sequence ID" value="RFT15741.1"/>
    <property type="molecule type" value="Genomic_DNA"/>
</dbReference>
<gene>
    <name evidence="1" type="ORF">OP8BY_0116</name>
</gene>
<evidence type="ECO:0000313" key="1">
    <source>
        <dbReference type="EMBL" id="RFT15741.1"/>
    </source>
</evidence>
<dbReference type="AlphaFoldDB" id="A0A3E2BM01"/>
<protein>
    <submittedName>
        <fullName evidence="1">Uncharacterized protein</fullName>
    </submittedName>
</protein>
<accession>A0A3E2BM01</accession>
<name>A0A3E2BM01_9BACT</name>
<reference evidence="1 2" key="1">
    <citation type="submission" date="2018-08" db="EMBL/GenBank/DDBJ databases">
        <title>Genome analysis of the thermophilic bacterium of the candidate phylum Aminicenantes from deep subsurface aquifer revealed its physiology and ecological role.</title>
        <authorList>
            <person name="Kadnikov V.V."/>
            <person name="Mardanov A.V."/>
            <person name="Beletsky A.V."/>
            <person name="Karnachuk O.V."/>
            <person name="Ravin N.V."/>
        </authorList>
    </citation>
    <scope>NUCLEOTIDE SEQUENCE [LARGE SCALE GENOMIC DNA]</scope>
    <source>
        <strain evidence="1">BY38</strain>
    </source>
</reference>
<evidence type="ECO:0000313" key="2">
    <source>
        <dbReference type="Proteomes" id="UP000257323"/>
    </source>
</evidence>